<dbReference type="CDD" id="cd00636">
    <property type="entry name" value="TroA-like"/>
    <property type="match status" value="1"/>
</dbReference>
<comment type="caution">
    <text evidence="2">The sequence shown here is derived from an EMBL/GenBank/DDBJ whole genome shotgun (WGS) entry which is preliminary data.</text>
</comment>
<dbReference type="SUPFAM" id="SSF53807">
    <property type="entry name" value="Helical backbone' metal receptor"/>
    <property type="match status" value="1"/>
</dbReference>
<gene>
    <name evidence="2" type="ORF">DI623_00355</name>
</gene>
<sequence>MAMAIAAAIGATQAPSPPAAPRRVLSLNLCADQYLIALADPGQIVGLTRYARDPAMSFAAREAVRFPVTSGRAEDVAMTRPDLVIASPWRMTPTFRDAEGRPIATLDLPPADSYVQIVDQVRTVARALGHPERGEALIARMDAELKGVRPARLRTVAAYYQRRGYLTGTGTLVDDIMKRLGVTNLASVLDRPVLSRLSLEQMVVAHPDMLIVESSSDKTVDRGTELLHHPAIAGIPRLRIPEAATVCGGPSYPIAARSLAAQLHAAGR</sequence>
<name>A0A2W5AGT9_9SPHN</name>
<feature type="domain" description="Fe/B12 periplasmic-binding" evidence="1">
    <location>
        <begin position="23"/>
        <end position="268"/>
    </location>
</feature>
<proteinExistence type="predicted"/>
<dbReference type="InterPro" id="IPR050902">
    <property type="entry name" value="ABC_Transporter_SBP"/>
</dbReference>
<protein>
    <submittedName>
        <fullName evidence="2">Iron ABC transporter</fullName>
    </submittedName>
</protein>
<dbReference type="PROSITE" id="PS50983">
    <property type="entry name" value="FE_B12_PBP"/>
    <property type="match status" value="1"/>
</dbReference>
<dbReference type="PANTHER" id="PTHR30535:SF4">
    <property type="entry name" value="HEMIN-BINDING PERIPLASMIC PROTEIN HMUT"/>
    <property type="match status" value="1"/>
</dbReference>
<dbReference type="InterPro" id="IPR002491">
    <property type="entry name" value="ABC_transptr_periplasmic_BD"/>
</dbReference>
<dbReference type="Proteomes" id="UP000249066">
    <property type="component" value="Unassembled WGS sequence"/>
</dbReference>
<accession>A0A2W5AGT9</accession>
<dbReference type="AlphaFoldDB" id="A0A2W5AGT9"/>
<dbReference type="Gene3D" id="3.40.50.1980">
    <property type="entry name" value="Nitrogenase molybdenum iron protein domain"/>
    <property type="match status" value="2"/>
</dbReference>
<evidence type="ECO:0000313" key="3">
    <source>
        <dbReference type="Proteomes" id="UP000249066"/>
    </source>
</evidence>
<evidence type="ECO:0000313" key="2">
    <source>
        <dbReference type="EMBL" id="PZO92307.1"/>
    </source>
</evidence>
<dbReference type="PANTHER" id="PTHR30535">
    <property type="entry name" value="VITAMIN B12-BINDING PROTEIN"/>
    <property type="match status" value="1"/>
</dbReference>
<evidence type="ECO:0000259" key="1">
    <source>
        <dbReference type="PROSITE" id="PS50983"/>
    </source>
</evidence>
<organism evidence="2 3">
    <name type="scientific">Sphingomonas sanxanigenens</name>
    <dbReference type="NCBI Taxonomy" id="397260"/>
    <lineage>
        <taxon>Bacteria</taxon>
        <taxon>Pseudomonadati</taxon>
        <taxon>Pseudomonadota</taxon>
        <taxon>Alphaproteobacteria</taxon>
        <taxon>Sphingomonadales</taxon>
        <taxon>Sphingomonadaceae</taxon>
        <taxon>Sphingomonas</taxon>
    </lineage>
</organism>
<reference evidence="2 3" key="1">
    <citation type="submission" date="2017-08" db="EMBL/GenBank/DDBJ databases">
        <title>Infants hospitalized years apart are colonized by the same room-sourced microbial strains.</title>
        <authorList>
            <person name="Brooks B."/>
            <person name="Olm M.R."/>
            <person name="Firek B.A."/>
            <person name="Baker R."/>
            <person name="Thomas B.C."/>
            <person name="Morowitz M.J."/>
            <person name="Banfield J.F."/>
        </authorList>
    </citation>
    <scope>NUCLEOTIDE SEQUENCE [LARGE SCALE GENOMIC DNA]</scope>
    <source>
        <strain evidence="2">S2_018_000_R2_101</strain>
    </source>
</reference>
<dbReference type="Pfam" id="PF01497">
    <property type="entry name" value="Peripla_BP_2"/>
    <property type="match status" value="1"/>
</dbReference>
<dbReference type="EMBL" id="QFNN01000001">
    <property type="protein sequence ID" value="PZO92307.1"/>
    <property type="molecule type" value="Genomic_DNA"/>
</dbReference>